<keyword evidence="1" id="KW-0238">DNA-binding</keyword>
<dbReference type="SMART" id="SM00422">
    <property type="entry name" value="HTH_MERR"/>
    <property type="match status" value="1"/>
</dbReference>
<evidence type="ECO:0000313" key="4">
    <source>
        <dbReference type="EMBL" id="GAA3632249.1"/>
    </source>
</evidence>
<dbReference type="Gene3D" id="1.10.1660.10">
    <property type="match status" value="1"/>
</dbReference>
<dbReference type="PROSITE" id="PS50937">
    <property type="entry name" value="HTH_MERR_2"/>
    <property type="match status" value="1"/>
</dbReference>
<accession>A0ABP7AGQ4</accession>
<feature type="region of interest" description="Disordered" evidence="2">
    <location>
        <begin position="166"/>
        <end position="200"/>
    </location>
</feature>
<protein>
    <submittedName>
        <fullName evidence="4">MerR family transcriptional regulator</fullName>
    </submittedName>
</protein>
<dbReference type="Proteomes" id="UP001501490">
    <property type="component" value="Unassembled WGS sequence"/>
</dbReference>
<dbReference type="EMBL" id="BAABAB010000029">
    <property type="protein sequence ID" value="GAA3632249.1"/>
    <property type="molecule type" value="Genomic_DNA"/>
</dbReference>
<gene>
    <name evidence="4" type="ORF">GCM10022236_38480</name>
</gene>
<dbReference type="InterPro" id="IPR047057">
    <property type="entry name" value="MerR_fam"/>
</dbReference>
<dbReference type="PRINTS" id="PR00040">
    <property type="entry name" value="HTHMERR"/>
</dbReference>
<comment type="caution">
    <text evidence="4">The sequence shown here is derived from an EMBL/GenBank/DDBJ whole genome shotgun (WGS) entry which is preliminary data.</text>
</comment>
<evidence type="ECO:0000256" key="2">
    <source>
        <dbReference type="SAM" id="MobiDB-lite"/>
    </source>
</evidence>
<keyword evidence="5" id="KW-1185">Reference proteome</keyword>
<evidence type="ECO:0000313" key="5">
    <source>
        <dbReference type="Proteomes" id="UP001501490"/>
    </source>
</evidence>
<feature type="domain" description="HTH merR-type" evidence="3">
    <location>
        <begin position="8"/>
        <end position="75"/>
    </location>
</feature>
<evidence type="ECO:0000259" key="3">
    <source>
        <dbReference type="PROSITE" id="PS50937"/>
    </source>
</evidence>
<evidence type="ECO:0000256" key="1">
    <source>
        <dbReference type="ARBA" id="ARBA00023125"/>
    </source>
</evidence>
<dbReference type="Pfam" id="PF13411">
    <property type="entry name" value="MerR_1"/>
    <property type="match status" value="1"/>
</dbReference>
<dbReference type="SUPFAM" id="SSF46955">
    <property type="entry name" value="Putative DNA-binding domain"/>
    <property type="match status" value="1"/>
</dbReference>
<dbReference type="PANTHER" id="PTHR30204:SF96">
    <property type="entry name" value="CHROMOSOME-ANCHORING PROTEIN RACA"/>
    <property type="match status" value="1"/>
</dbReference>
<reference evidence="5" key="1">
    <citation type="journal article" date="2019" name="Int. J. Syst. Evol. Microbiol.">
        <title>The Global Catalogue of Microorganisms (GCM) 10K type strain sequencing project: providing services to taxonomists for standard genome sequencing and annotation.</title>
        <authorList>
            <consortium name="The Broad Institute Genomics Platform"/>
            <consortium name="The Broad Institute Genome Sequencing Center for Infectious Disease"/>
            <person name="Wu L."/>
            <person name="Ma J."/>
        </authorList>
    </citation>
    <scope>NUCLEOTIDE SEQUENCE [LARGE SCALE GENOMIC DNA]</scope>
    <source>
        <strain evidence="5">JCM 16929</strain>
    </source>
</reference>
<organism evidence="4 5">
    <name type="scientific">Microlunatus ginsengisoli</name>
    <dbReference type="NCBI Taxonomy" id="363863"/>
    <lineage>
        <taxon>Bacteria</taxon>
        <taxon>Bacillati</taxon>
        <taxon>Actinomycetota</taxon>
        <taxon>Actinomycetes</taxon>
        <taxon>Propionibacteriales</taxon>
        <taxon>Propionibacteriaceae</taxon>
        <taxon>Microlunatus</taxon>
    </lineage>
</organism>
<name>A0ABP7AGQ4_9ACTN</name>
<proteinExistence type="predicted"/>
<dbReference type="RefSeq" id="WP_344807601.1">
    <property type="nucleotide sequence ID" value="NZ_BAABAB010000029.1"/>
</dbReference>
<dbReference type="InterPro" id="IPR009061">
    <property type="entry name" value="DNA-bd_dom_put_sf"/>
</dbReference>
<sequence length="200" mass="22519">MADETPRRIGELARDTGITVRTLHHYDQLGLLRPSSRTPGGHRCYDSSDVVRLHRIIVLRSFGLSLEEIGQVLDAEPDQDAGELVRHQLAVVEERIRQSSALRARLLGVLAALESSAEPSTEQFLHLVEETMTMIQPLTPEQVGKLIESRRAYAGGLDDAELTTMGAERSRRYDELSQHERDELRERLRQLPLPAPEQPS</sequence>
<dbReference type="PANTHER" id="PTHR30204">
    <property type="entry name" value="REDOX-CYCLING DRUG-SENSING TRANSCRIPTIONAL ACTIVATOR SOXR"/>
    <property type="match status" value="1"/>
</dbReference>
<dbReference type="PROSITE" id="PS00552">
    <property type="entry name" value="HTH_MERR_1"/>
    <property type="match status" value="1"/>
</dbReference>
<feature type="compositionally biased region" description="Basic and acidic residues" evidence="2">
    <location>
        <begin position="168"/>
        <end position="189"/>
    </location>
</feature>
<dbReference type="InterPro" id="IPR000551">
    <property type="entry name" value="MerR-type_HTH_dom"/>
</dbReference>